<evidence type="ECO:0000256" key="2">
    <source>
        <dbReference type="SAM" id="SignalP"/>
    </source>
</evidence>
<keyword evidence="2" id="KW-0732">Signal</keyword>
<dbReference type="Proteomes" id="UP001177769">
    <property type="component" value="Chromosome"/>
</dbReference>
<dbReference type="Pfam" id="PF07676">
    <property type="entry name" value="PD40"/>
    <property type="match status" value="4"/>
</dbReference>
<dbReference type="PANTHER" id="PTHR36842">
    <property type="entry name" value="PROTEIN TOLB HOMOLOG"/>
    <property type="match status" value="1"/>
</dbReference>
<evidence type="ECO:0000313" key="4">
    <source>
        <dbReference type="Proteomes" id="UP001177769"/>
    </source>
</evidence>
<comment type="similarity">
    <text evidence="1">Belongs to the TolB family.</text>
</comment>
<dbReference type="Gene3D" id="2.120.10.60">
    <property type="entry name" value="Tricorn protease N-terminal domain"/>
    <property type="match status" value="1"/>
</dbReference>
<protein>
    <submittedName>
        <fullName evidence="3">Uncharacterized protein</fullName>
    </submittedName>
</protein>
<dbReference type="InterPro" id="IPR011659">
    <property type="entry name" value="WD40"/>
</dbReference>
<proteinExistence type="inferred from homology"/>
<dbReference type="Gene3D" id="2.120.10.30">
    <property type="entry name" value="TolB, C-terminal domain"/>
    <property type="match status" value="1"/>
</dbReference>
<accession>A0AA95NJH6</accession>
<feature type="signal peptide" evidence="2">
    <location>
        <begin position="1"/>
        <end position="25"/>
    </location>
</feature>
<evidence type="ECO:0000256" key="1">
    <source>
        <dbReference type="ARBA" id="ARBA00009820"/>
    </source>
</evidence>
<dbReference type="InterPro" id="IPR011042">
    <property type="entry name" value="6-blade_b-propeller_TolB-like"/>
</dbReference>
<reference evidence="3" key="1">
    <citation type="submission" date="2023-01" db="EMBL/GenBank/DDBJ databases">
        <title>Whole genome sequence of Paucibacter sp. S2-9 isolated from pond sediment.</title>
        <authorList>
            <person name="Jung J.Y."/>
        </authorList>
    </citation>
    <scope>NUCLEOTIDE SEQUENCE</scope>
    <source>
        <strain evidence="3">S2-9</strain>
    </source>
</reference>
<name>A0AA95NJH6_9BURK</name>
<dbReference type="KEGG" id="pais:PFX98_17395"/>
<gene>
    <name evidence="3" type="ORF">PFX98_17395</name>
</gene>
<feature type="chain" id="PRO_5041657005" evidence="2">
    <location>
        <begin position="26"/>
        <end position="356"/>
    </location>
</feature>
<dbReference type="PANTHER" id="PTHR36842:SF1">
    <property type="entry name" value="PROTEIN TOLB"/>
    <property type="match status" value="1"/>
</dbReference>
<keyword evidence="4" id="KW-1185">Reference proteome</keyword>
<organism evidence="3 4">
    <name type="scientific">Paucibacter sediminis</name>
    <dbReference type="NCBI Taxonomy" id="3019553"/>
    <lineage>
        <taxon>Bacteria</taxon>
        <taxon>Pseudomonadati</taxon>
        <taxon>Pseudomonadota</taxon>
        <taxon>Betaproteobacteria</taxon>
        <taxon>Burkholderiales</taxon>
        <taxon>Sphaerotilaceae</taxon>
        <taxon>Roseateles</taxon>
    </lineage>
</organism>
<dbReference type="EMBL" id="CP116346">
    <property type="protein sequence ID" value="WIT10676.1"/>
    <property type="molecule type" value="Genomic_DNA"/>
</dbReference>
<dbReference type="SUPFAM" id="SSF69304">
    <property type="entry name" value="Tricorn protease N-terminal domain"/>
    <property type="match status" value="2"/>
</dbReference>
<sequence length="356" mass="37978">MKLQLGLAGRAAMLAAWLGAGVAVAAPLAAPDDLLFMSNRSNSVFELYRMSASGEQVQRVLPERGEASEMSWSPDGSKVLYSKARPGEMLNIYLTELATGTTRQLTKDELPCTQPSWSPDGRTIAFVASRGGARKIYLMDADGGRQRRLTESAADDETAPRFAPTGDKIAYLASNPESAPRVAVADLKSGKSGIVSTNKERAMETPPVWSPDGGRLLFSFMKGQSSHVIAMAADGSARVQLTKADGRHGQAQWSGDGKHILFLTIPPGSARPLLQLMNADGSEARQLHGGVNDVMDARWSADSQRIFFVEQLPSGGKIFVLDLASGAIKRLSGSEGFDVGIQVYAGRPSAQLASLK</sequence>
<dbReference type="RefSeq" id="WP_285231750.1">
    <property type="nucleotide sequence ID" value="NZ_CP116346.1"/>
</dbReference>
<dbReference type="AlphaFoldDB" id="A0AA95NJH6"/>
<evidence type="ECO:0000313" key="3">
    <source>
        <dbReference type="EMBL" id="WIT10676.1"/>
    </source>
</evidence>